<dbReference type="GeneID" id="94550773"/>
<feature type="compositionally biased region" description="Basic and acidic residues" evidence="3">
    <location>
        <begin position="25"/>
        <end position="59"/>
    </location>
</feature>
<accession>A0A2U1FF29</accession>
<dbReference type="InterPro" id="IPR058649">
    <property type="entry name" value="CzcB_C"/>
</dbReference>
<feature type="chain" id="PRO_5015551980" evidence="4">
    <location>
        <begin position="26"/>
        <end position="400"/>
    </location>
</feature>
<dbReference type="GO" id="GO:0022857">
    <property type="term" value="F:transmembrane transporter activity"/>
    <property type="evidence" value="ECO:0007669"/>
    <property type="project" value="InterPro"/>
</dbReference>
<proteinExistence type="inferred from homology"/>
<dbReference type="EMBL" id="QEKY01000007">
    <property type="protein sequence ID" value="PVZ10778.1"/>
    <property type="molecule type" value="Genomic_DNA"/>
</dbReference>
<evidence type="ECO:0000313" key="6">
    <source>
        <dbReference type="EMBL" id="PVZ10778.1"/>
    </source>
</evidence>
<dbReference type="InterPro" id="IPR051909">
    <property type="entry name" value="MFP_Cation_Efflux"/>
</dbReference>
<reference evidence="6 7" key="1">
    <citation type="submission" date="2018-04" db="EMBL/GenBank/DDBJ databases">
        <title>Genomic Encyclopedia of Type Strains, Phase IV (KMG-IV): sequencing the most valuable type-strain genomes for metagenomic binning, comparative biology and taxonomic classification.</title>
        <authorList>
            <person name="Goeker M."/>
        </authorList>
    </citation>
    <scope>NUCLEOTIDE SEQUENCE [LARGE SCALE GENOMIC DNA]</scope>
    <source>
        <strain evidence="6 7">DSM 28520</strain>
    </source>
</reference>
<dbReference type="PANTHER" id="PTHR30097">
    <property type="entry name" value="CATION EFFLUX SYSTEM PROTEIN CUSB"/>
    <property type="match status" value="1"/>
</dbReference>
<dbReference type="SUPFAM" id="SSF111369">
    <property type="entry name" value="HlyD-like secretion proteins"/>
    <property type="match status" value="1"/>
</dbReference>
<dbReference type="AlphaFoldDB" id="A0A2U1FF29"/>
<dbReference type="GO" id="GO:0015679">
    <property type="term" value="P:plasma membrane copper ion transport"/>
    <property type="evidence" value="ECO:0007669"/>
    <property type="project" value="TreeGrafter"/>
</dbReference>
<dbReference type="PANTHER" id="PTHR30097:SF4">
    <property type="entry name" value="SLR6042 PROTEIN"/>
    <property type="match status" value="1"/>
</dbReference>
<dbReference type="RefSeq" id="WP_116679303.1">
    <property type="nucleotide sequence ID" value="NZ_JBGZLF010000073.1"/>
</dbReference>
<keyword evidence="7" id="KW-1185">Reference proteome</keyword>
<organism evidence="6 7">
    <name type="scientific">Porphyromonas loveana</name>
    <dbReference type="NCBI Taxonomy" id="1884669"/>
    <lineage>
        <taxon>Bacteria</taxon>
        <taxon>Pseudomonadati</taxon>
        <taxon>Bacteroidota</taxon>
        <taxon>Bacteroidia</taxon>
        <taxon>Bacteroidales</taxon>
        <taxon>Porphyromonadaceae</taxon>
        <taxon>Porphyromonas</taxon>
    </lineage>
</organism>
<comment type="similarity">
    <text evidence="1">Belongs to the membrane fusion protein (MFP) (TC 8.A.1) family.</text>
</comment>
<dbReference type="Gene3D" id="2.40.420.20">
    <property type="match status" value="1"/>
</dbReference>
<dbReference type="OrthoDB" id="9809068at2"/>
<dbReference type="Proteomes" id="UP000245462">
    <property type="component" value="Unassembled WGS sequence"/>
</dbReference>
<feature type="signal peptide" evidence="4">
    <location>
        <begin position="1"/>
        <end position="25"/>
    </location>
</feature>
<comment type="caution">
    <text evidence="6">The sequence shown here is derived from an EMBL/GenBank/DDBJ whole genome shotgun (WGS) entry which is preliminary data.</text>
</comment>
<dbReference type="InterPro" id="IPR006143">
    <property type="entry name" value="RND_pump_MFP"/>
</dbReference>
<feature type="region of interest" description="Disordered" evidence="3">
    <location>
        <begin position="22"/>
        <end position="59"/>
    </location>
</feature>
<dbReference type="PROSITE" id="PS51257">
    <property type="entry name" value="PROKAR_LIPOPROTEIN"/>
    <property type="match status" value="1"/>
</dbReference>
<evidence type="ECO:0000313" key="7">
    <source>
        <dbReference type="Proteomes" id="UP000245462"/>
    </source>
</evidence>
<evidence type="ECO:0000256" key="4">
    <source>
        <dbReference type="SAM" id="SignalP"/>
    </source>
</evidence>
<evidence type="ECO:0000256" key="1">
    <source>
        <dbReference type="ARBA" id="ARBA00009477"/>
    </source>
</evidence>
<dbReference type="Gene3D" id="2.40.50.100">
    <property type="match status" value="1"/>
</dbReference>
<keyword evidence="4" id="KW-0732">Signal</keyword>
<evidence type="ECO:0000259" key="5">
    <source>
        <dbReference type="Pfam" id="PF25975"/>
    </source>
</evidence>
<evidence type="ECO:0000256" key="2">
    <source>
        <dbReference type="ARBA" id="ARBA00022448"/>
    </source>
</evidence>
<name>A0A2U1FF29_9PORP</name>
<dbReference type="GO" id="GO:0016020">
    <property type="term" value="C:membrane"/>
    <property type="evidence" value="ECO:0007669"/>
    <property type="project" value="InterPro"/>
</dbReference>
<evidence type="ECO:0000256" key="3">
    <source>
        <dbReference type="SAM" id="MobiDB-lite"/>
    </source>
</evidence>
<dbReference type="Gene3D" id="1.10.287.470">
    <property type="entry name" value="Helix hairpin bin"/>
    <property type="match status" value="1"/>
</dbReference>
<dbReference type="GO" id="GO:0030313">
    <property type="term" value="C:cell envelope"/>
    <property type="evidence" value="ECO:0007669"/>
    <property type="project" value="TreeGrafter"/>
</dbReference>
<protein>
    <submittedName>
        <fullName evidence="6">RND family efflux transporter MFP subunit</fullName>
    </submittedName>
</protein>
<dbReference type="Pfam" id="PF25975">
    <property type="entry name" value="CzcB_C"/>
    <property type="match status" value="1"/>
</dbReference>
<dbReference type="NCBIfam" id="TIGR01730">
    <property type="entry name" value="RND_mfp"/>
    <property type="match status" value="1"/>
</dbReference>
<dbReference type="GO" id="GO:0060003">
    <property type="term" value="P:copper ion export"/>
    <property type="evidence" value="ECO:0007669"/>
    <property type="project" value="TreeGrafter"/>
</dbReference>
<sequence length="400" mass="43758">MKTKLIATTILAATLLSACNSSSQADHHEAEEQHEHTHDHDDHDHDHDHDHDSDSDNKEVTDEIHFTQAQAQAAELAVEEVRPAPFSHVIRTSGQILSAQGDEATIVATANGIVSFAGASMAEGRAVRSGESVVTISSRNLPDGDPNAKATILYQSARREYERAEKLVKDQIISTKEYEQIRREYETAKTAYEAQASGLVPGGVRVTAPIGGYIKNLMVNQGDYVSVGQPIATVSQNRRLQLRAEVSEPYFRYIREVRTANFKTSYDNRVYSLSALNGKLLSYGRAAGGQSFYLPVTFEFDNVGDIVPGSFVTVYLLSAVQESVLSVPVSAVTEEQGLYFVYLQLDAEGYRKQEVKLGPSDGERVQVLSGIKEGDSVVTRGVYQVKLAAIASVMPEGHTH</sequence>
<feature type="domain" description="CzcB-like C-terminal circularly permuted SH3-like" evidence="5">
    <location>
        <begin position="326"/>
        <end position="386"/>
    </location>
</feature>
<keyword evidence="2" id="KW-0813">Transport</keyword>
<gene>
    <name evidence="6" type="ORF">C7382_107144</name>
</gene>